<dbReference type="RefSeq" id="WP_058451675.1">
    <property type="nucleotide sequence ID" value="NZ_CAAAIB010000015.1"/>
</dbReference>
<comment type="caution">
    <text evidence="1">The sequence shown here is derived from an EMBL/GenBank/DDBJ whole genome shotgun (WGS) entry which is preliminary data.</text>
</comment>
<dbReference type="AlphaFoldDB" id="A0A0W0WBE8"/>
<sequence length="60" mass="6949">MSTKTIHLTKFNQESLSPREFINLKAGDKANISYTEVVPPRLGQKDFGKIKVHYKRPVYK</sequence>
<name>A0A0W0WBE8_9GAMM</name>
<dbReference type="STRING" id="466.Lmac_0865"/>
<gene>
    <name evidence="1" type="ORF">Lmac_0865</name>
</gene>
<reference evidence="1 2" key="1">
    <citation type="submission" date="2015-11" db="EMBL/GenBank/DDBJ databases">
        <title>Genomic analysis of 38 Legionella species identifies large and diverse effector repertoires.</title>
        <authorList>
            <person name="Burstein D."/>
            <person name="Amaro F."/>
            <person name="Zusman T."/>
            <person name="Lifshitz Z."/>
            <person name="Cohen O."/>
            <person name="Gilbert J.A."/>
            <person name="Pupko T."/>
            <person name="Shuman H.A."/>
            <person name="Segal G."/>
        </authorList>
    </citation>
    <scope>NUCLEOTIDE SEQUENCE [LARGE SCALE GENOMIC DNA]</scope>
    <source>
        <strain evidence="1 2">PX-1-G2-E2</strain>
    </source>
</reference>
<evidence type="ECO:0000313" key="1">
    <source>
        <dbReference type="EMBL" id="KTD29690.1"/>
    </source>
</evidence>
<organism evidence="1 2">
    <name type="scientific">Legionella maceachernii</name>
    <dbReference type="NCBI Taxonomy" id="466"/>
    <lineage>
        <taxon>Bacteria</taxon>
        <taxon>Pseudomonadati</taxon>
        <taxon>Pseudomonadota</taxon>
        <taxon>Gammaproteobacteria</taxon>
        <taxon>Legionellales</taxon>
        <taxon>Legionellaceae</taxon>
        <taxon>Legionella</taxon>
    </lineage>
</organism>
<dbReference type="OrthoDB" id="5657091at2"/>
<dbReference type="Proteomes" id="UP000054908">
    <property type="component" value="Unassembled WGS sequence"/>
</dbReference>
<accession>A0A0W0WBE8</accession>
<keyword evidence="2" id="KW-1185">Reference proteome</keyword>
<protein>
    <submittedName>
        <fullName evidence="1">Uncharacterized protein</fullName>
    </submittedName>
</protein>
<proteinExistence type="predicted"/>
<dbReference type="EMBL" id="LNYL01000022">
    <property type="protein sequence ID" value="KTD29690.1"/>
    <property type="molecule type" value="Genomic_DNA"/>
</dbReference>
<evidence type="ECO:0000313" key="2">
    <source>
        <dbReference type="Proteomes" id="UP000054908"/>
    </source>
</evidence>
<dbReference type="PATRIC" id="fig|466.6.peg.923"/>